<name>A0A4R6SH35_LABRH</name>
<sequence length="364" mass="38871">MARTVFAPARWLSRAVRVPGTERHALTQALKAGLAAALSWVAAVWLLHLPQPFLAPYASLFAVEATVYRSLRTATRQLVTVVLGVVLAWLANQLLPMPVALPLAVLVGLLVARWHWFGPDGIWIVSTAVLVLSVNAASGPLLLGRLVETLLGVVVGTVLNAVLFPPVYRDRAVAATARLGEEMAGLLHEMAKSLREDTVADRASDWVRYAEDMRSLVEQVGEASELAAESRRLNLRKARPRYRAVAPQDDARRLVAAWPHVRTITQSLRHVATGAGAATTPDRDSAAGLADLLDSIAEAVELATEPGGCGDRLAVIVGRNHEQLDELERRAEGLAPHALAVTLGLGGLAPPLRGVLNSLGQDGA</sequence>
<evidence type="ECO:0000256" key="5">
    <source>
        <dbReference type="ARBA" id="ARBA00023136"/>
    </source>
</evidence>
<keyword evidence="8" id="KW-1185">Reference proteome</keyword>
<keyword evidence="2" id="KW-1003">Cell membrane</keyword>
<comment type="caution">
    <text evidence="7">The sequence shown here is derived from an EMBL/GenBank/DDBJ whole genome shotgun (WGS) entry which is preliminary data.</text>
</comment>
<evidence type="ECO:0000313" key="8">
    <source>
        <dbReference type="Proteomes" id="UP000295444"/>
    </source>
</evidence>
<dbReference type="InterPro" id="IPR010343">
    <property type="entry name" value="ArAE_1"/>
</dbReference>
<evidence type="ECO:0000313" key="7">
    <source>
        <dbReference type="EMBL" id="TDQ00907.1"/>
    </source>
</evidence>
<keyword evidence="3 6" id="KW-0812">Transmembrane</keyword>
<evidence type="ECO:0000256" key="1">
    <source>
        <dbReference type="ARBA" id="ARBA00004651"/>
    </source>
</evidence>
<feature type="transmembrane region" description="Helical" evidence="6">
    <location>
        <begin position="150"/>
        <end position="168"/>
    </location>
</feature>
<dbReference type="OrthoDB" id="4458428at2"/>
<dbReference type="Proteomes" id="UP000295444">
    <property type="component" value="Unassembled WGS sequence"/>
</dbReference>
<evidence type="ECO:0000256" key="6">
    <source>
        <dbReference type="SAM" id="Phobius"/>
    </source>
</evidence>
<feature type="transmembrane region" description="Helical" evidence="6">
    <location>
        <begin position="122"/>
        <end position="143"/>
    </location>
</feature>
<dbReference type="RefSeq" id="WP_133849558.1">
    <property type="nucleotide sequence ID" value="NZ_SNXZ01000002.1"/>
</dbReference>
<gene>
    <name evidence="7" type="ORF">EV186_102773</name>
</gene>
<feature type="transmembrane region" description="Helical" evidence="6">
    <location>
        <begin position="74"/>
        <end position="92"/>
    </location>
</feature>
<evidence type="ECO:0000256" key="3">
    <source>
        <dbReference type="ARBA" id="ARBA00022692"/>
    </source>
</evidence>
<comment type="subcellular location">
    <subcellularLocation>
        <location evidence="1">Cell membrane</location>
        <topology evidence="1">Multi-pass membrane protein</topology>
    </subcellularLocation>
</comment>
<evidence type="ECO:0000256" key="2">
    <source>
        <dbReference type="ARBA" id="ARBA00022475"/>
    </source>
</evidence>
<keyword evidence="5 6" id="KW-0472">Membrane</keyword>
<dbReference type="GO" id="GO:0005886">
    <property type="term" value="C:plasma membrane"/>
    <property type="evidence" value="ECO:0007669"/>
    <property type="project" value="UniProtKB-SubCell"/>
</dbReference>
<reference evidence="7 8" key="1">
    <citation type="submission" date="2019-03" db="EMBL/GenBank/DDBJ databases">
        <title>Genomic Encyclopedia of Type Strains, Phase IV (KMG-IV): sequencing the most valuable type-strain genomes for metagenomic binning, comparative biology and taxonomic classification.</title>
        <authorList>
            <person name="Goeker M."/>
        </authorList>
    </citation>
    <scope>NUCLEOTIDE SEQUENCE [LARGE SCALE GENOMIC DNA]</scope>
    <source>
        <strain evidence="7 8">DSM 45361</strain>
    </source>
</reference>
<evidence type="ECO:0000256" key="4">
    <source>
        <dbReference type="ARBA" id="ARBA00022989"/>
    </source>
</evidence>
<dbReference type="EMBL" id="SNXZ01000002">
    <property type="protein sequence ID" value="TDQ00907.1"/>
    <property type="molecule type" value="Genomic_DNA"/>
</dbReference>
<keyword evidence="4 6" id="KW-1133">Transmembrane helix</keyword>
<proteinExistence type="predicted"/>
<organism evidence="7 8">
    <name type="scientific">Labedaea rhizosphaerae</name>
    <dbReference type="NCBI Taxonomy" id="598644"/>
    <lineage>
        <taxon>Bacteria</taxon>
        <taxon>Bacillati</taxon>
        <taxon>Actinomycetota</taxon>
        <taxon>Actinomycetes</taxon>
        <taxon>Pseudonocardiales</taxon>
        <taxon>Pseudonocardiaceae</taxon>
        <taxon>Labedaea</taxon>
    </lineage>
</organism>
<dbReference type="Pfam" id="PF06081">
    <property type="entry name" value="ArAE_1"/>
    <property type="match status" value="1"/>
</dbReference>
<dbReference type="AlphaFoldDB" id="A0A4R6SH35"/>
<accession>A0A4R6SH35</accession>
<protein>
    <submittedName>
        <fullName evidence="7">Uncharacterized membrane protein YgaE (UPF0421/DUF939 family)</fullName>
    </submittedName>
</protein>